<evidence type="ECO:0000313" key="7">
    <source>
        <dbReference type="Proteomes" id="UP000189703"/>
    </source>
</evidence>
<dbReference type="FunFam" id="1.10.10.10:FF:000322">
    <property type="entry name" value="Probable disease resistance protein At1g63360"/>
    <property type="match status" value="1"/>
</dbReference>
<sequence length="755" mass="86560">MGGLGKTTLAQLVFNDKSVEAHFDKRMWVYVTENFNIHKILKEILKSLVERNTLTNLDVILRCLQENLGGKKFLLVLDEGKIAGPYSKIKNRAFAEGGALETPKLVEIGREIADKCKGLPLAAKALGGLMYSKKEEEEWVSVQNSEIWDLSESESSGILPALMLSYDHLPSHLKQCVAYCSLYPKGFMIDKIALIQQWMAQGFIQHQGSTLGEGRKEMEDIGNDYFNHLLWNSFFQDVEMDRFGDIKAVKMHDLVYDLTHHVSKAECITSIEKGQDLDRVQGRTPITCDDVRHMSVHHRKLTKILSEASSSSTYDHRLYKLRTCIVWRYYDEDVEEFLQNFSVDKKLFKFKYLRFLALGQLWTLRLKYCRRLKELPKEMRKLINLRHLDIWGCINLQQMPIEMGRLRCLQTLPIFAVGQGVGHGITELQHLINLRGWLSITKLENVSSVREAKEANIKDKQNIQRLDLVWGSWCNLDTNTIDDDIEHDILEALQPHPNLKGLQITDFKGSRFPLWIIEIDSFLPNLVEIYLMACWRLENVPMLGHLPLLKDLWLQEMAFNYIQFHGVVNNCNNRNAGHGDAGSGNRARTVTLFPSLKHLWLIDIPNLVEWKEASSSCSSNSIFPCLEEFTIENCPKLTVTPNRLFPSLEALVIESKNALLIKGGGSFVANLRSLVGLQIINCEELTVLPEWLLQNNKNSLRQLQITDCPRLEPIPMERLQVLFTSLQWLNITGCPLMPDVSCLDDFQKLLGQERK</sequence>
<dbReference type="Gene3D" id="3.80.10.10">
    <property type="entry name" value="Ribonuclease Inhibitor"/>
    <property type="match status" value="2"/>
</dbReference>
<dbReference type="Pfam" id="PF00931">
    <property type="entry name" value="NB-ARC"/>
    <property type="match status" value="1"/>
</dbReference>
<evidence type="ECO:0000313" key="8">
    <source>
        <dbReference type="RefSeq" id="XP_010265362.1"/>
    </source>
</evidence>
<evidence type="ECO:0000259" key="4">
    <source>
        <dbReference type="Pfam" id="PF00931"/>
    </source>
</evidence>
<dbReference type="OMA" id="DENECIL"/>
<keyword evidence="1" id="KW-0433">Leucine-rich repeat</keyword>
<dbReference type="KEGG" id="nnu:104603119"/>
<dbReference type="InterPro" id="IPR056789">
    <property type="entry name" value="LRR_R13L1-DRL21"/>
</dbReference>
<dbReference type="Gene3D" id="3.40.50.300">
    <property type="entry name" value="P-loop containing nucleotide triphosphate hydrolases"/>
    <property type="match status" value="1"/>
</dbReference>
<dbReference type="PANTHER" id="PTHR36766:SF70">
    <property type="entry name" value="DISEASE RESISTANCE PROTEIN RGA4"/>
    <property type="match status" value="1"/>
</dbReference>
<dbReference type="GO" id="GO:0043531">
    <property type="term" value="F:ADP binding"/>
    <property type="evidence" value="ECO:0007669"/>
    <property type="project" value="InterPro"/>
</dbReference>
<dbReference type="SUPFAM" id="SSF52540">
    <property type="entry name" value="P-loop containing nucleoside triphosphate hydrolases"/>
    <property type="match status" value="1"/>
</dbReference>
<dbReference type="InterPro" id="IPR042197">
    <property type="entry name" value="Apaf_helical"/>
</dbReference>
<reference evidence="8" key="1">
    <citation type="submission" date="2025-08" db="UniProtKB">
        <authorList>
            <consortium name="RefSeq"/>
        </authorList>
    </citation>
    <scope>IDENTIFICATION</scope>
</reference>
<dbReference type="Pfam" id="PF25019">
    <property type="entry name" value="LRR_R13L1-DRL21"/>
    <property type="match status" value="1"/>
</dbReference>
<dbReference type="OrthoDB" id="5279713at2759"/>
<proteinExistence type="predicted"/>
<protein>
    <submittedName>
        <fullName evidence="8">Disease resistance protein RGA3</fullName>
    </submittedName>
</protein>
<evidence type="ECO:0000256" key="1">
    <source>
        <dbReference type="ARBA" id="ARBA00022614"/>
    </source>
</evidence>
<dbReference type="InterPro" id="IPR027417">
    <property type="entry name" value="P-loop_NTPase"/>
</dbReference>
<dbReference type="InterPro" id="IPR058922">
    <property type="entry name" value="WHD_DRP"/>
</dbReference>
<evidence type="ECO:0000256" key="2">
    <source>
        <dbReference type="ARBA" id="ARBA00022737"/>
    </source>
</evidence>
<keyword evidence="3" id="KW-0611">Plant defense</keyword>
<feature type="domain" description="NB-ARC" evidence="4">
    <location>
        <begin position="1"/>
        <end position="78"/>
    </location>
</feature>
<dbReference type="SUPFAM" id="SSF52058">
    <property type="entry name" value="L domain-like"/>
    <property type="match status" value="1"/>
</dbReference>
<dbReference type="InterPro" id="IPR002182">
    <property type="entry name" value="NB-ARC"/>
</dbReference>
<evidence type="ECO:0000256" key="3">
    <source>
        <dbReference type="ARBA" id="ARBA00022821"/>
    </source>
</evidence>
<feature type="domain" description="R13L1/DRL21-like LRR repeat region" evidence="6">
    <location>
        <begin position="425"/>
        <end position="557"/>
    </location>
</feature>
<organism evidence="7 8">
    <name type="scientific">Nelumbo nucifera</name>
    <name type="common">Sacred lotus</name>
    <dbReference type="NCBI Taxonomy" id="4432"/>
    <lineage>
        <taxon>Eukaryota</taxon>
        <taxon>Viridiplantae</taxon>
        <taxon>Streptophyta</taxon>
        <taxon>Embryophyta</taxon>
        <taxon>Tracheophyta</taxon>
        <taxon>Spermatophyta</taxon>
        <taxon>Magnoliopsida</taxon>
        <taxon>Proteales</taxon>
        <taxon>Nelumbonaceae</taxon>
        <taxon>Nelumbo</taxon>
    </lineage>
</organism>
<dbReference type="eggNOG" id="KOG4658">
    <property type="taxonomic scope" value="Eukaryota"/>
</dbReference>
<dbReference type="Pfam" id="PF23559">
    <property type="entry name" value="WHD_DRP"/>
    <property type="match status" value="1"/>
</dbReference>
<keyword evidence="2" id="KW-0677">Repeat</keyword>
<evidence type="ECO:0000259" key="6">
    <source>
        <dbReference type="Pfam" id="PF25019"/>
    </source>
</evidence>
<dbReference type="InParanoid" id="A0A1U8AD03"/>
<dbReference type="Gene3D" id="1.10.8.430">
    <property type="entry name" value="Helical domain of apoptotic protease-activating factors"/>
    <property type="match status" value="1"/>
</dbReference>
<keyword evidence="7" id="KW-1185">Reference proteome</keyword>
<feature type="domain" description="Disease resistance protein winged helix" evidence="5">
    <location>
        <begin position="182"/>
        <end position="258"/>
    </location>
</feature>
<name>A0A1U8AD03_NELNU</name>
<dbReference type="InterPro" id="IPR032675">
    <property type="entry name" value="LRR_dom_sf"/>
</dbReference>
<dbReference type="AlphaFoldDB" id="A0A1U8AD03"/>
<evidence type="ECO:0000259" key="5">
    <source>
        <dbReference type="Pfam" id="PF23559"/>
    </source>
</evidence>
<accession>A0A1U8AD03</accession>
<dbReference type="GeneID" id="104603119"/>
<dbReference type="RefSeq" id="XP_010265362.1">
    <property type="nucleotide sequence ID" value="XM_010267060.1"/>
</dbReference>
<gene>
    <name evidence="8" type="primary">LOC104603119</name>
</gene>
<dbReference type="PANTHER" id="PTHR36766">
    <property type="entry name" value="PLANT BROAD-SPECTRUM MILDEW RESISTANCE PROTEIN RPW8"/>
    <property type="match status" value="1"/>
</dbReference>
<dbReference type="GO" id="GO:0006952">
    <property type="term" value="P:defense response"/>
    <property type="evidence" value="ECO:0007669"/>
    <property type="project" value="UniProtKB-KW"/>
</dbReference>
<dbReference type="Proteomes" id="UP000189703">
    <property type="component" value="Unplaced"/>
</dbReference>